<dbReference type="GO" id="GO:0071731">
    <property type="term" value="P:response to nitric oxide"/>
    <property type="evidence" value="ECO:0007669"/>
    <property type="project" value="TreeGrafter"/>
</dbReference>
<comment type="pathway">
    <text evidence="1">Glycerolipid metabolism; triacylglycerol biosynthesis.</text>
</comment>
<dbReference type="Gene3D" id="3.30.559.10">
    <property type="entry name" value="Chloramphenicol acetyltransferase-like domain"/>
    <property type="match status" value="1"/>
</dbReference>
<accession>A0A4U6QKT4</accession>
<evidence type="ECO:0000256" key="6">
    <source>
        <dbReference type="ARBA" id="ARBA00022679"/>
    </source>
</evidence>
<reference evidence="14 15" key="1">
    <citation type="submission" date="2019-05" db="EMBL/GenBank/DDBJ databases">
        <title>Nakamurella sp. N5BH11, whole genome shotgun sequence.</title>
        <authorList>
            <person name="Tuo L."/>
        </authorList>
    </citation>
    <scope>NUCLEOTIDE SEQUENCE [LARGE SCALE GENOMIC DNA]</scope>
    <source>
        <strain evidence="14 15">N5BH11</strain>
    </source>
</reference>
<gene>
    <name evidence="14" type="ORF">FDO65_04345</name>
</gene>
<evidence type="ECO:0000256" key="5">
    <source>
        <dbReference type="ARBA" id="ARBA00022516"/>
    </source>
</evidence>
<dbReference type="GO" id="GO:0006071">
    <property type="term" value="P:glycerol metabolic process"/>
    <property type="evidence" value="ECO:0007669"/>
    <property type="project" value="UniProtKB-KW"/>
</dbReference>
<dbReference type="InterPro" id="IPR023213">
    <property type="entry name" value="CAT-like_dom_sf"/>
</dbReference>
<dbReference type="SUPFAM" id="SSF52777">
    <property type="entry name" value="CoA-dependent acyltransferases"/>
    <property type="match status" value="1"/>
</dbReference>
<dbReference type="PANTHER" id="PTHR31650">
    <property type="entry name" value="O-ACYLTRANSFERASE (WSD1-LIKE) FAMILY PROTEIN"/>
    <property type="match status" value="1"/>
</dbReference>
<dbReference type="UniPathway" id="UPA00282"/>
<dbReference type="InterPro" id="IPR009721">
    <property type="entry name" value="O-acyltransferase_WSD1_C"/>
</dbReference>
<evidence type="ECO:0000256" key="11">
    <source>
        <dbReference type="SAM" id="MobiDB-lite"/>
    </source>
</evidence>
<feature type="domain" description="O-acyltransferase WSD1 C-terminal" evidence="13">
    <location>
        <begin position="305"/>
        <end position="448"/>
    </location>
</feature>
<dbReference type="GO" id="GO:0019432">
    <property type="term" value="P:triglyceride biosynthetic process"/>
    <property type="evidence" value="ECO:0007669"/>
    <property type="project" value="UniProtKB-UniPathway"/>
</dbReference>
<dbReference type="AlphaFoldDB" id="A0A4U6QKT4"/>
<dbReference type="PANTHER" id="PTHR31650:SF1">
    <property type="entry name" value="WAX ESTER SYNTHASE_DIACYLGLYCEROL ACYLTRANSFERASE 4-RELATED"/>
    <property type="match status" value="1"/>
</dbReference>
<evidence type="ECO:0000256" key="7">
    <source>
        <dbReference type="ARBA" id="ARBA00022798"/>
    </source>
</evidence>
<keyword evidence="6" id="KW-0808">Transferase</keyword>
<dbReference type="InterPro" id="IPR045034">
    <property type="entry name" value="O-acyltransferase_WSD1-like"/>
</dbReference>
<feature type="region of interest" description="Disordered" evidence="11">
    <location>
        <begin position="164"/>
        <end position="195"/>
    </location>
</feature>
<keyword evidence="9" id="KW-0012">Acyltransferase</keyword>
<keyword evidence="15" id="KW-1185">Reference proteome</keyword>
<dbReference type="RefSeq" id="WP_137448202.1">
    <property type="nucleotide sequence ID" value="NZ_SZZH01000001.1"/>
</dbReference>
<comment type="pathway">
    <text evidence="2">Lipid metabolism.</text>
</comment>
<comment type="caution">
    <text evidence="14">The sequence shown here is derived from an EMBL/GenBank/DDBJ whole genome shotgun (WGS) entry which is preliminary data.</text>
</comment>
<protein>
    <recommendedName>
        <fullName evidence="4">diacylglycerol O-acyltransferase</fullName>
        <ecNumber evidence="4">2.3.1.20</ecNumber>
    </recommendedName>
</protein>
<evidence type="ECO:0000256" key="10">
    <source>
        <dbReference type="ARBA" id="ARBA00048109"/>
    </source>
</evidence>
<dbReference type="Proteomes" id="UP000306985">
    <property type="component" value="Unassembled WGS sequence"/>
</dbReference>
<keyword evidence="5" id="KW-0444">Lipid biosynthesis</keyword>
<name>A0A4U6QKT4_9ACTN</name>
<evidence type="ECO:0000256" key="2">
    <source>
        <dbReference type="ARBA" id="ARBA00005189"/>
    </source>
</evidence>
<dbReference type="GO" id="GO:0051701">
    <property type="term" value="P:biological process involved in interaction with host"/>
    <property type="evidence" value="ECO:0007669"/>
    <property type="project" value="TreeGrafter"/>
</dbReference>
<proteinExistence type="inferred from homology"/>
<dbReference type="EMBL" id="SZZH01000001">
    <property type="protein sequence ID" value="TKV60899.1"/>
    <property type="molecule type" value="Genomic_DNA"/>
</dbReference>
<dbReference type="InterPro" id="IPR004255">
    <property type="entry name" value="O-acyltransferase_WSD1_N"/>
</dbReference>
<dbReference type="GO" id="GO:0005886">
    <property type="term" value="C:plasma membrane"/>
    <property type="evidence" value="ECO:0007669"/>
    <property type="project" value="TreeGrafter"/>
</dbReference>
<evidence type="ECO:0000259" key="12">
    <source>
        <dbReference type="Pfam" id="PF03007"/>
    </source>
</evidence>
<evidence type="ECO:0000256" key="4">
    <source>
        <dbReference type="ARBA" id="ARBA00013244"/>
    </source>
</evidence>
<evidence type="ECO:0000256" key="1">
    <source>
        <dbReference type="ARBA" id="ARBA00004771"/>
    </source>
</evidence>
<evidence type="ECO:0000259" key="13">
    <source>
        <dbReference type="Pfam" id="PF06974"/>
    </source>
</evidence>
<keyword evidence="7" id="KW-0319">Glycerol metabolism</keyword>
<keyword evidence="8" id="KW-0443">Lipid metabolism</keyword>
<dbReference type="GO" id="GO:0001666">
    <property type="term" value="P:response to hypoxia"/>
    <property type="evidence" value="ECO:0007669"/>
    <property type="project" value="TreeGrafter"/>
</dbReference>
<comment type="similarity">
    <text evidence="3">Belongs to the long-chain O-acyltransferase family.</text>
</comment>
<evidence type="ECO:0000256" key="8">
    <source>
        <dbReference type="ARBA" id="ARBA00023098"/>
    </source>
</evidence>
<dbReference type="Pfam" id="PF03007">
    <property type="entry name" value="WS_DGAT_cat"/>
    <property type="match status" value="1"/>
</dbReference>
<dbReference type="OrthoDB" id="9810950at2"/>
<dbReference type="EC" id="2.3.1.20" evidence="4"/>
<dbReference type="Pfam" id="PF06974">
    <property type="entry name" value="WS_DGAT_C"/>
    <property type="match status" value="1"/>
</dbReference>
<organism evidence="14 15">
    <name type="scientific">Nakamurella flava</name>
    <dbReference type="NCBI Taxonomy" id="2576308"/>
    <lineage>
        <taxon>Bacteria</taxon>
        <taxon>Bacillati</taxon>
        <taxon>Actinomycetota</taxon>
        <taxon>Actinomycetes</taxon>
        <taxon>Nakamurellales</taxon>
        <taxon>Nakamurellaceae</taxon>
        <taxon>Nakamurella</taxon>
    </lineage>
</organism>
<evidence type="ECO:0000313" key="15">
    <source>
        <dbReference type="Proteomes" id="UP000306985"/>
    </source>
</evidence>
<evidence type="ECO:0000256" key="3">
    <source>
        <dbReference type="ARBA" id="ARBA00009587"/>
    </source>
</evidence>
<evidence type="ECO:0000313" key="14">
    <source>
        <dbReference type="EMBL" id="TKV60899.1"/>
    </source>
</evidence>
<sequence length="450" mass="47481">MSDPTRPGTGRPLSPADRSILALETGAVVGHTVKIVELGGRVTAAEVAGRIRDRLPGAPSLATRLTGWPDAPRWTPDPGADVDTQVTAVAPMDGSDGWDEHRLRSQVAELFVRRLDRSRPLWHVAVAPLSGGRTALIWRLHHALADGMTAVRWAAHLFWDDPPPAPESASGTASWTDRPVPEAAGSPRPPRRTDTVGHWAGTAAATGASLVGFLAREVPVGGAPSPFDGPVSANRGVGWVRVPLATLKAAAHRIPGATVNDALLAAVAGGLRYWLTGHGRAATDLPVRVPVSLHPEPGSGCVDAGNADSFFTIALPVHLSDPAERLRIVAGQTSVRKHAQDARREDAMTRSLERFDATLGRFVDGWRTDPRRFALAVSNIPGPRQPVTVLGHPVTGLTTLAEIGERHGLRVAAISCHDALTIGFCADPVVVPEVQVLADATAAALREMLA</sequence>
<feature type="domain" description="O-acyltransferase WSD1-like N-terminal" evidence="12">
    <location>
        <begin position="13"/>
        <end position="262"/>
    </location>
</feature>
<dbReference type="GO" id="GO:0004144">
    <property type="term" value="F:diacylglycerol O-acyltransferase activity"/>
    <property type="evidence" value="ECO:0007669"/>
    <property type="project" value="UniProtKB-EC"/>
</dbReference>
<evidence type="ECO:0000256" key="9">
    <source>
        <dbReference type="ARBA" id="ARBA00023315"/>
    </source>
</evidence>
<comment type="catalytic activity">
    <reaction evidence="10">
        <text>an acyl-CoA + a 1,2-diacyl-sn-glycerol = a triacyl-sn-glycerol + CoA</text>
        <dbReference type="Rhea" id="RHEA:10868"/>
        <dbReference type="ChEBI" id="CHEBI:17815"/>
        <dbReference type="ChEBI" id="CHEBI:57287"/>
        <dbReference type="ChEBI" id="CHEBI:58342"/>
        <dbReference type="ChEBI" id="CHEBI:64615"/>
        <dbReference type="EC" id="2.3.1.20"/>
    </reaction>
</comment>